<evidence type="ECO:0000256" key="7">
    <source>
        <dbReference type="SAM" id="Phobius"/>
    </source>
</evidence>
<evidence type="ECO:0000256" key="6">
    <source>
        <dbReference type="ARBA" id="ARBA00024338"/>
    </source>
</evidence>
<feature type="transmembrane region" description="Helical" evidence="7">
    <location>
        <begin position="159"/>
        <end position="179"/>
    </location>
</feature>
<name>A0A078A6D0_STYLE</name>
<keyword evidence="2" id="KW-0813">Transport</keyword>
<dbReference type="InterPro" id="IPR036259">
    <property type="entry name" value="MFS_trans_sf"/>
</dbReference>
<dbReference type="InterPro" id="IPR011701">
    <property type="entry name" value="MFS"/>
</dbReference>
<keyword evidence="3 7" id="KW-0812">Transmembrane</keyword>
<feature type="domain" description="Major facilitator superfamily (MFS) profile" evidence="8">
    <location>
        <begin position="5"/>
        <end position="494"/>
    </location>
</feature>
<evidence type="ECO:0000259" key="8">
    <source>
        <dbReference type="PROSITE" id="PS50850"/>
    </source>
</evidence>
<dbReference type="EMBL" id="CCKQ01005160">
    <property type="protein sequence ID" value="CDW76314.1"/>
    <property type="molecule type" value="Genomic_DNA"/>
</dbReference>
<dbReference type="OrthoDB" id="6770063at2759"/>
<feature type="transmembrane region" description="Helical" evidence="7">
    <location>
        <begin position="390"/>
        <end position="407"/>
    </location>
</feature>
<feature type="transmembrane region" description="Helical" evidence="7">
    <location>
        <begin position="427"/>
        <end position="447"/>
    </location>
</feature>
<proteinExistence type="inferred from homology"/>
<feature type="transmembrane region" description="Helical" evidence="7">
    <location>
        <begin position="333"/>
        <end position="354"/>
    </location>
</feature>
<keyword evidence="5 7" id="KW-0472">Membrane</keyword>
<feature type="transmembrane region" description="Helical" evidence="7">
    <location>
        <begin position="70"/>
        <end position="88"/>
    </location>
</feature>
<dbReference type="SUPFAM" id="SSF103473">
    <property type="entry name" value="MFS general substrate transporter"/>
    <property type="match status" value="1"/>
</dbReference>
<reference evidence="9 10" key="1">
    <citation type="submission" date="2014-06" db="EMBL/GenBank/DDBJ databases">
        <authorList>
            <person name="Swart Estienne"/>
        </authorList>
    </citation>
    <scope>NUCLEOTIDE SEQUENCE [LARGE SCALE GENOMIC DNA]</scope>
    <source>
        <strain evidence="9 10">130c</strain>
    </source>
</reference>
<dbReference type="OMA" id="YMIKEMH"/>
<accession>A0A078A6D0</accession>
<dbReference type="PANTHER" id="PTHR23505">
    <property type="entry name" value="SPINSTER"/>
    <property type="match status" value="1"/>
</dbReference>
<keyword evidence="10" id="KW-1185">Reference proteome</keyword>
<dbReference type="InterPro" id="IPR020846">
    <property type="entry name" value="MFS_dom"/>
</dbReference>
<feature type="transmembrane region" description="Helical" evidence="7">
    <location>
        <begin position="127"/>
        <end position="147"/>
    </location>
</feature>
<comment type="similarity">
    <text evidence="6">Belongs to the major facilitator superfamily. Spinster (TC 2.A.1.49) family.</text>
</comment>
<comment type="subcellular location">
    <subcellularLocation>
        <location evidence="1">Membrane</location>
        <topology evidence="1">Multi-pass membrane protein</topology>
    </subcellularLocation>
</comment>
<feature type="transmembrane region" description="Helical" evidence="7">
    <location>
        <begin position="43"/>
        <end position="63"/>
    </location>
</feature>
<dbReference type="Proteomes" id="UP000039865">
    <property type="component" value="Unassembled WGS sequence"/>
</dbReference>
<organism evidence="9 10">
    <name type="scientific">Stylonychia lemnae</name>
    <name type="common">Ciliate</name>
    <dbReference type="NCBI Taxonomy" id="5949"/>
    <lineage>
        <taxon>Eukaryota</taxon>
        <taxon>Sar</taxon>
        <taxon>Alveolata</taxon>
        <taxon>Ciliophora</taxon>
        <taxon>Intramacronucleata</taxon>
        <taxon>Spirotrichea</taxon>
        <taxon>Stichotrichia</taxon>
        <taxon>Sporadotrichida</taxon>
        <taxon>Oxytrichidae</taxon>
        <taxon>Stylonychinae</taxon>
        <taxon>Stylonychia</taxon>
    </lineage>
</organism>
<evidence type="ECO:0000256" key="4">
    <source>
        <dbReference type="ARBA" id="ARBA00022989"/>
    </source>
</evidence>
<evidence type="ECO:0000256" key="5">
    <source>
        <dbReference type="ARBA" id="ARBA00023136"/>
    </source>
</evidence>
<gene>
    <name evidence="9" type="primary">Contig2657.g2848</name>
    <name evidence="9" type="ORF">STYLEM_5314</name>
</gene>
<dbReference type="InterPro" id="IPR044770">
    <property type="entry name" value="MFS_spinster-like"/>
</dbReference>
<feature type="transmembrane region" description="Helical" evidence="7">
    <location>
        <begin position="294"/>
        <end position="321"/>
    </location>
</feature>
<keyword evidence="4 7" id="KW-1133">Transmembrane helix</keyword>
<dbReference type="Gene3D" id="1.20.1250.20">
    <property type="entry name" value="MFS general substrate transporter like domains"/>
    <property type="match status" value="1"/>
</dbReference>
<feature type="transmembrane region" description="Helical" evidence="7">
    <location>
        <begin position="94"/>
        <end position="115"/>
    </location>
</feature>
<dbReference type="Pfam" id="PF07690">
    <property type="entry name" value="MFS_1"/>
    <property type="match status" value="1"/>
</dbReference>
<dbReference type="GO" id="GO:0022857">
    <property type="term" value="F:transmembrane transporter activity"/>
    <property type="evidence" value="ECO:0007669"/>
    <property type="project" value="InterPro"/>
</dbReference>
<dbReference type="PANTHER" id="PTHR23505:SF9">
    <property type="entry name" value="PROTEIN, PUTATIVE-RELATED"/>
    <property type="match status" value="1"/>
</dbReference>
<dbReference type="InParanoid" id="A0A078A6D0"/>
<dbReference type="AlphaFoldDB" id="A0A078A6D0"/>
<dbReference type="PROSITE" id="PS50850">
    <property type="entry name" value="MFS"/>
    <property type="match status" value="1"/>
</dbReference>
<sequence>MTKFLYATIVLCYLVDHFDLGIFAQAAASIQQDLKITQSGVGLLESGMYIGNIIGCILCPFLFKIISSKWLIINASILNALLLCPFYFSSNFWLLVSCRIILGIFQVIFVVYFPVWIDQCAPKHLRTIWLTVMFLQVPLGIVLGYGGAALLKSVASWKWAFMLQTVIMIAPLPILFALIPKIYYTAGPEQKEDEQQIMLTRWSEGQNDDKAIRTIGNSVPFSPNGSRRIDMDIISLEVLRNSLDQSQDQTMIKKSESYDANQELEKSKEVKQEEYQIKELPLGRVVYNLLLNPSYIFSIISMTNICFIVTGLQYWATYYMIKVLNGSEAKVNLLYSATVITGPAVGALSGGIFSTKFLGGYTSSKAIYFCFITFLCLIVVSIPMPYTDNIYLAMGLVWLQLFFGGAIEPNLTGIILNTVSAIERPTASSFAILFYNVFGYLPAPYFYGLLADWTAEYNSEGENISRIPIKVLMYSSTLGALSLFLAILLRRRSQLAGFKRVCSSIERSNENIPKEKIAEMIVRTQLASNNDQSDSKALEKFVNTLSLGNKIIDISGKSIDYSQQLLDNKNSVNSPNEDINEDANKIKFRLDNQDRNQMLTGDQRIFRSNQDFSNKEKEMLRRTHGMTILLSRSAQIITQ</sequence>
<evidence type="ECO:0000256" key="1">
    <source>
        <dbReference type="ARBA" id="ARBA00004141"/>
    </source>
</evidence>
<protein>
    <submittedName>
        <fullName evidence="9">Major facilitator superfamily protein</fullName>
    </submittedName>
</protein>
<evidence type="ECO:0000313" key="10">
    <source>
        <dbReference type="Proteomes" id="UP000039865"/>
    </source>
</evidence>
<dbReference type="CDD" id="cd06174">
    <property type="entry name" value="MFS"/>
    <property type="match status" value="1"/>
</dbReference>
<feature type="transmembrane region" description="Helical" evidence="7">
    <location>
        <begin position="366"/>
        <end position="384"/>
    </location>
</feature>
<evidence type="ECO:0000256" key="3">
    <source>
        <dbReference type="ARBA" id="ARBA00022692"/>
    </source>
</evidence>
<evidence type="ECO:0000313" key="9">
    <source>
        <dbReference type="EMBL" id="CDW76314.1"/>
    </source>
</evidence>
<feature type="transmembrane region" description="Helical" evidence="7">
    <location>
        <begin position="467"/>
        <end position="489"/>
    </location>
</feature>
<dbReference type="GO" id="GO:0016020">
    <property type="term" value="C:membrane"/>
    <property type="evidence" value="ECO:0007669"/>
    <property type="project" value="UniProtKB-SubCell"/>
</dbReference>
<evidence type="ECO:0000256" key="2">
    <source>
        <dbReference type="ARBA" id="ARBA00022448"/>
    </source>
</evidence>